<proteinExistence type="predicted"/>
<protein>
    <submittedName>
        <fullName evidence="1">Uncharacterized protein</fullName>
    </submittedName>
</protein>
<keyword evidence="2" id="KW-1185">Reference proteome</keyword>
<dbReference type="AlphaFoldDB" id="A0A9X9Q9B2"/>
<evidence type="ECO:0000313" key="1">
    <source>
        <dbReference type="EMBL" id="VCX40370.1"/>
    </source>
</evidence>
<dbReference type="EMBL" id="CYRY02045088">
    <property type="protein sequence ID" value="VCX40370.1"/>
    <property type="molecule type" value="Genomic_DNA"/>
</dbReference>
<gene>
    <name evidence="1" type="ORF">BN2614_LOCUS1</name>
</gene>
<organism evidence="1 2">
    <name type="scientific">Gulo gulo</name>
    <name type="common">Wolverine</name>
    <name type="synonym">Gluton</name>
    <dbReference type="NCBI Taxonomy" id="48420"/>
    <lineage>
        <taxon>Eukaryota</taxon>
        <taxon>Metazoa</taxon>
        <taxon>Chordata</taxon>
        <taxon>Craniata</taxon>
        <taxon>Vertebrata</taxon>
        <taxon>Euteleostomi</taxon>
        <taxon>Mammalia</taxon>
        <taxon>Eutheria</taxon>
        <taxon>Laurasiatheria</taxon>
        <taxon>Carnivora</taxon>
        <taxon>Caniformia</taxon>
        <taxon>Musteloidea</taxon>
        <taxon>Mustelidae</taxon>
        <taxon>Guloninae</taxon>
        <taxon>Gulo</taxon>
    </lineage>
</organism>
<reference evidence="1 2" key="1">
    <citation type="submission" date="2018-10" db="EMBL/GenBank/DDBJ databases">
        <authorList>
            <person name="Ekblom R."/>
            <person name="Jareborg N."/>
        </authorList>
    </citation>
    <scope>NUCLEOTIDE SEQUENCE [LARGE SCALE GENOMIC DNA]</scope>
    <source>
        <tissue evidence="1">Muscle</tissue>
    </source>
</reference>
<accession>A0A9X9Q9B2</accession>
<sequence length="48" mass="5134">MRGEVLNSGCATCVARAGTSGGLHRAGWPLLFPELPKALPTTKNLFFF</sequence>
<name>A0A9X9Q9B2_GULGU</name>
<comment type="caution">
    <text evidence="1">The sequence shown here is derived from an EMBL/GenBank/DDBJ whole genome shotgun (WGS) entry which is preliminary data.</text>
</comment>
<dbReference type="Proteomes" id="UP000269945">
    <property type="component" value="Unassembled WGS sequence"/>
</dbReference>
<evidence type="ECO:0000313" key="2">
    <source>
        <dbReference type="Proteomes" id="UP000269945"/>
    </source>
</evidence>